<sequence>MPVWLALIDPISKLLDRLIPDPDARAKAQLELVKEENAQALQELQIAAQADANQVEVNKVEAANENLFISGWRPAVGWCCALAFAYSFVIQPLLAFAISNSTGTEAILPDFDMDALNTVLFGMLGISTLRTVEKVRGVKK</sequence>
<protein>
    <recommendedName>
        <fullName evidence="5">Holin of 3TMs, for gene-transfer release</fullName>
    </recommendedName>
</protein>
<evidence type="ECO:0000313" key="3">
    <source>
        <dbReference type="EMBL" id="QEL19350.1"/>
    </source>
</evidence>
<proteinExistence type="predicted"/>
<accession>A0A5C1AKD5</accession>
<dbReference type="KEGG" id="lrs:PX52LOC_06419"/>
<dbReference type="Pfam" id="PF11351">
    <property type="entry name" value="GTA_holin_3TM"/>
    <property type="match status" value="1"/>
</dbReference>
<dbReference type="EMBL" id="CP042425">
    <property type="protein sequence ID" value="QEL19350.1"/>
    <property type="molecule type" value="Genomic_DNA"/>
</dbReference>
<reference evidence="4" key="1">
    <citation type="submission" date="2019-08" db="EMBL/GenBank/DDBJ databases">
        <title>Limnoglobus roseus gen. nov., sp. nov., a novel freshwater planctomycete with a giant genome from the family Gemmataceae.</title>
        <authorList>
            <person name="Kulichevskaya I.S."/>
            <person name="Naumoff D.G."/>
            <person name="Miroshnikov K."/>
            <person name="Ivanova A."/>
            <person name="Philippov D.A."/>
            <person name="Hakobyan A."/>
            <person name="Rijpstra I.C."/>
            <person name="Sinninghe Damste J.S."/>
            <person name="Liesack W."/>
            <person name="Dedysh S.N."/>
        </authorList>
    </citation>
    <scope>NUCLEOTIDE SEQUENCE [LARGE SCALE GENOMIC DNA]</scope>
    <source>
        <strain evidence="4">PX52</strain>
    </source>
</reference>
<feature type="coiled-coil region" evidence="1">
    <location>
        <begin position="23"/>
        <end position="50"/>
    </location>
</feature>
<keyword evidence="2" id="KW-0812">Transmembrane</keyword>
<dbReference type="RefSeq" id="WP_149113750.1">
    <property type="nucleotide sequence ID" value="NZ_CP042425.1"/>
</dbReference>
<keyword evidence="2" id="KW-1133">Transmembrane helix</keyword>
<name>A0A5C1AKD5_9BACT</name>
<dbReference type="AlphaFoldDB" id="A0A5C1AKD5"/>
<keyword evidence="1" id="KW-0175">Coiled coil</keyword>
<keyword evidence="4" id="KW-1185">Reference proteome</keyword>
<keyword evidence="2" id="KW-0472">Membrane</keyword>
<dbReference type="OrthoDB" id="1433389at2"/>
<gene>
    <name evidence="3" type="ORF">PX52LOC_06419</name>
</gene>
<evidence type="ECO:0000256" key="1">
    <source>
        <dbReference type="SAM" id="Coils"/>
    </source>
</evidence>
<dbReference type="InterPro" id="IPR021497">
    <property type="entry name" value="GTA_holin_3TM"/>
</dbReference>
<feature type="transmembrane region" description="Helical" evidence="2">
    <location>
        <begin position="115"/>
        <end position="132"/>
    </location>
</feature>
<evidence type="ECO:0008006" key="5">
    <source>
        <dbReference type="Google" id="ProtNLM"/>
    </source>
</evidence>
<dbReference type="Proteomes" id="UP000324974">
    <property type="component" value="Chromosome"/>
</dbReference>
<evidence type="ECO:0000313" key="4">
    <source>
        <dbReference type="Proteomes" id="UP000324974"/>
    </source>
</evidence>
<organism evidence="3 4">
    <name type="scientific">Limnoglobus roseus</name>
    <dbReference type="NCBI Taxonomy" id="2598579"/>
    <lineage>
        <taxon>Bacteria</taxon>
        <taxon>Pseudomonadati</taxon>
        <taxon>Planctomycetota</taxon>
        <taxon>Planctomycetia</taxon>
        <taxon>Gemmatales</taxon>
        <taxon>Gemmataceae</taxon>
        <taxon>Limnoglobus</taxon>
    </lineage>
</organism>
<feature type="transmembrane region" description="Helical" evidence="2">
    <location>
        <begin position="75"/>
        <end position="95"/>
    </location>
</feature>
<evidence type="ECO:0000256" key="2">
    <source>
        <dbReference type="SAM" id="Phobius"/>
    </source>
</evidence>